<organism evidence="2 3">
    <name type="scientific">Centaurea solstitialis</name>
    <name type="common">yellow star-thistle</name>
    <dbReference type="NCBI Taxonomy" id="347529"/>
    <lineage>
        <taxon>Eukaryota</taxon>
        <taxon>Viridiplantae</taxon>
        <taxon>Streptophyta</taxon>
        <taxon>Embryophyta</taxon>
        <taxon>Tracheophyta</taxon>
        <taxon>Spermatophyta</taxon>
        <taxon>Magnoliopsida</taxon>
        <taxon>eudicotyledons</taxon>
        <taxon>Gunneridae</taxon>
        <taxon>Pentapetalae</taxon>
        <taxon>asterids</taxon>
        <taxon>campanulids</taxon>
        <taxon>Asterales</taxon>
        <taxon>Asteraceae</taxon>
        <taxon>Carduoideae</taxon>
        <taxon>Cardueae</taxon>
        <taxon>Centaureinae</taxon>
        <taxon>Centaurea</taxon>
    </lineage>
</organism>
<accession>A0AA38T9R8</accession>
<dbReference type="InterPro" id="IPR029000">
    <property type="entry name" value="Cyclophilin-like_dom_sf"/>
</dbReference>
<dbReference type="GO" id="GO:0009507">
    <property type="term" value="C:chloroplast"/>
    <property type="evidence" value="ECO:0007669"/>
    <property type="project" value="TreeGrafter"/>
</dbReference>
<feature type="domain" description="PPIase cyclophilin-type" evidence="1">
    <location>
        <begin position="310"/>
        <end position="503"/>
    </location>
</feature>
<comment type="caution">
    <text evidence="2">The sequence shown here is derived from an EMBL/GenBank/DDBJ whole genome shotgun (WGS) entry which is preliminary data.</text>
</comment>
<feature type="domain" description="PPIase cyclophilin-type" evidence="1">
    <location>
        <begin position="91"/>
        <end position="259"/>
    </location>
</feature>
<dbReference type="Gene3D" id="2.40.100.10">
    <property type="entry name" value="Cyclophilin-like"/>
    <property type="match status" value="2"/>
</dbReference>
<dbReference type="AlphaFoldDB" id="A0AA38T9R8"/>
<dbReference type="SUPFAM" id="SSF50891">
    <property type="entry name" value="Cyclophilin-like"/>
    <property type="match status" value="2"/>
</dbReference>
<dbReference type="Pfam" id="PF00160">
    <property type="entry name" value="Pro_isomerase"/>
    <property type="match status" value="2"/>
</dbReference>
<dbReference type="PANTHER" id="PTHR47875">
    <property type="entry name" value="PEPTIDYL-PROLYL CIS-TRANS ISOMERASE CYP28, CHLOROPLASTIC"/>
    <property type="match status" value="1"/>
</dbReference>
<sequence>MSCRCYTTTATLPPIHPPPSTHLHLPRRSLLLLSTTTAATTLTFPSLSTASPPPPKQPDTTVTDRIFMDFSICPSYFQNRTLGSDLASCPDSEPVGRIVLGLYGNLVPITVSNFKSMCTGGSGYYKGTLVQKIFPGQFFMAGHQGRRDKGEVKPPVGLVRNSETVDPKAFQLGHSKGGILSLCLSENDDDDDIKLDPDYHNVEFMITTGPGPCPDLDGRNIVFGCRCYTTTATLPPIPPPPSTHLHLPRRSLLLLSTTTTLTFPSLSTASPPPPKQPDTTVTDRIFMDFSICPSYFQNRTLGSDLASCPDSEPVGRIVLGLYGNLVPITVSNFKSMCTGGSGLYKGTLVQKIFPGQFFMAGRQGRRDKGEVKPPVGLVRNSETVDPKAFQLGHSKGGILSLCLSENDDDDDIKLDPDYHNVEFMITTGPGPCPDLDGRNIVFGSVLEGMDVVASISSIPTFKPGERIRQYNDLAEFFGDGRAKSARAIWDRPQKTLYISNCGELKVTKPTLSPSLP</sequence>
<name>A0AA38T9R8_9ASTR</name>
<evidence type="ECO:0000313" key="3">
    <source>
        <dbReference type="Proteomes" id="UP001172457"/>
    </source>
</evidence>
<dbReference type="FunFam" id="2.40.100.10:FF:000037">
    <property type="entry name" value="Peptidyl-prolyl cis-trans isomerase"/>
    <property type="match status" value="2"/>
</dbReference>
<dbReference type="InterPro" id="IPR044178">
    <property type="entry name" value="CYP28-like"/>
</dbReference>
<keyword evidence="3" id="KW-1185">Reference proteome</keyword>
<dbReference type="PROSITE" id="PS50072">
    <property type="entry name" value="CSA_PPIASE_2"/>
    <property type="match status" value="2"/>
</dbReference>
<dbReference type="Proteomes" id="UP001172457">
    <property type="component" value="Chromosome 4"/>
</dbReference>
<dbReference type="PANTHER" id="PTHR47875:SF1">
    <property type="entry name" value="PEPTIDYL-PROLYL CIS-TRANS ISOMERASE CYP28, CHLOROPLASTIC"/>
    <property type="match status" value="1"/>
</dbReference>
<dbReference type="PRINTS" id="PR00153">
    <property type="entry name" value="CSAPPISMRASE"/>
</dbReference>
<reference evidence="2" key="1">
    <citation type="submission" date="2023-03" db="EMBL/GenBank/DDBJ databases">
        <title>Chromosome-scale reference genome and RAD-based genetic map of yellow starthistle (Centaurea solstitialis) reveal putative structural variation and QTLs associated with invader traits.</title>
        <authorList>
            <person name="Reatini B."/>
            <person name="Cang F.A."/>
            <person name="Jiang Q."/>
            <person name="Mckibben M.T.W."/>
            <person name="Barker M.S."/>
            <person name="Rieseberg L.H."/>
            <person name="Dlugosch K.M."/>
        </authorList>
    </citation>
    <scope>NUCLEOTIDE SEQUENCE</scope>
    <source>
        <strain evidence="2">CAN-66</strain>
        <tissue evidence="2">Leaf</tissue>
    </source>
</reference>
<evidence type="ECO:0000259" key="1">
    <source>
        <dbReference type="PROSITE" id="PS50072"/>
    </source>
</evidence>
<dbReference type="EMBL" id="JARYMX010000004">
    <property type="protein sequence ID" value="KAJ9551171.1"/>
    <property type="molecule type" value="Genomic_DNA"/>
</dbReference>
<dbReference type="InterPro" id="IPR002130">
    <property type="entry name" value="Cyclophilin-type_PPIase_dom"/>
</dbReference>
<dbReference type="GO" id="GO:0003755">
    <property type="term" value="F:peptidyl-prolyl cis-trans isomerase activity"/>
    <property type="evidence" value="ECO:0007669"/>
    <property type="project" value="InterPro"/>
</dbReference>
<proteinExistence type="predicted"/>
<gene>
    <name evidence="2" type="ORF">OSB04_015216</name>
</gene>
<protein>
    <recommendedName>
        <fullName evidence="1">PPIase cyclophilin-type domain-containing protein</fullName>
    </recommendedName>
</protein>
<evidence type="ECO:0000313" key="2">
    <source>
        <dbReference type="EMBL" id="KAJ9551171.1"/>
    </source>
</evidence>